<reference evidence="2 3" key="1">
    <citation type="submission" date="2019-02" db="EMBL/GenBank/DDBJ databases">
        <title>Deep-cultivation of Planctomycetes and their phenomic and genomic characterization uncovers novel biology.</title>
        <authorList>
            <person name="Wiegand S."/>
            <person name="Jogler M."/>
            <person name="Boedeker C."/>
            <person name="Pinto D."/>
            <person name="Vollmers J."/>
            <person name="Rivas-Marin E."/>
            <person name="Kohn T."/>
            <person name="Peeters S.H."/>
            <person name="Heuer A."/>
            <person name="Rast P."/>
            <person name="Oberbeckmann S."/>
            <person name="Bunk B."/>
            <person name="Jeske O."/>
            <person name="Meyerdierks A."/>
            <person name="Storesund J.E."/>
            <person name="Kallscheuer N."/>
            <person name="Luecker S."/>
            <person name="Lage O.M."/>
            <person name="Pohl T."/>
            <person name="Merkel B.J."/>
            <person name="Hornburger P."/>
            <person name="Mueller R.-W."/>
            <person name="Bruemmer F."/>
            <person name="Labrenz M."/>
            <person name="Spormann A.M."/>
            <person name="Op den Camp H."/>
            <person name="Overmann J."/>
            <person name="Amann R."/>
            <person name="Jetten M.S.M."/>
            <person name="Mascher T."/>
            <person name="Medema M.H."/>
            <person name="Devos D.P."/>
            <person name="Kaster A.-K."/>
            <person name="Ovreas L."/>
            <person name="Rohde M."/>
            <person name="Galperin M.Y."/>
            <person name="Jogler C."/>
        </authorList>
    </citation>
    <scope>NUCLEOTIDE SEQUENCE [LARGE SCALE GENOMIC DNA]</scope>
    <source>
        <strain evidence="2 3">KS4</strain>
    </source>
</reference>
<dbReference type="EMBL" id="CP036425">
    <property type="protein sequence ID" value="QDU35204.1"/>
    <property type="molecule type" value="Genomic_DNA"/>
</dbReference>
<evidence type="ECO:0000313" key="2">
    <source>
        <dbReference type="EMBL" id="QDU35204.1"/>
    </source>
</evidence>
<name>A0A517YYA4_9BACT</name>
<proteinExistence type="predicted"/>
<evidence type="ECO:0000256" key="1">
    <source>
        <dbReference type="SAM" id="Phobius"/>
    </source>
</evidence>
<evidence type="ECO:0000313" key="3">
    <source>
        <dbReference type="Proteomes" id="UP000317369"/>
    </source>
</evidence>
<keyword evidence="1" id="KW-0812">Transmembrane</keyword>
<keyword evidence="1" id="KW-1133">Transmembrane helix</keyword>
<keyword evidence="1" id="KW-0472">Membrane</keyword>
<dbReference type="Proteomes" id="UP000317369">
    <property type="component" value="Chromosome"/>
</dbReference>
<dbReference type="KEGG" id="pcor:KS4_32840"/>
<gene>
    <name evidence="2" type="ORF">KS4_32840</name>
</gene>
<organism evidence="2 3">
    <name type="scientific">Poriferisphaera corsica</name>
    <dbReference type="NCBI Taxonomy" id="2528020"/>
    <lineage>
        <taxon>Bacteria</taxon>
        <taxon>Pseudomonadati</taxon>
        <taxon>Planctomycetota</taxon>
        <taxon>Phycisphaerae</taxon>
        <taxon>Phycisphaerales</taxon>
        <taxon>Phycisphaeraceae</taxon>
        <taxon>Poriferisphaera</taxon>
    </lineage>
</organism>
<dbReference type="RefSeq" id="WP_145080197.1">
    <property type="nucleotide sequence ID" value="NZ_CP036425.1"/>
</dbReference>
<accession>A0A517YYA4</accession>
<protein>
    <submittedName>
        <fullName evidence="2">Uncharacterized protein</fullName>
    </submittedName>
</protein>
<dbReference type="AlphaFoldDB" id="A0A517YYA4"/>
<sequence>MTRSLRYLNGVLTVIAVLLTLNLWAMWQSTPGGEVMSLASKAEAQGIANSGAQRKMIIDELKILNSKAAGITGLLQSGKVVVELRNPEFKKKQ</sequence>
<feature type="transmembrane region" description="Helical" evidence="1">
    <location>
        <begin position="7"/>
        <end position="27"/>
    </location>
</feature>
<keyword evidence="3" id="KW-1185">Reference proteome</keyword>